<comment type="caution">
    <text evidence="10">The sequence shown here is derived from an EMBL/GenBank/DDBJ whole genome shotgun (WGS) entry which is preliminary data.</text>
</comment>
<dbReference type="InterPro" id="IPR014343">
    <property type="entry name" value="Ectoine_EhuA"/>
</dbReference>
<evidence type="ECO:0000313" key="10">
    <source>
        <dbReference type="EMBL" id="ROR72025.1"/>
    </source>
</evidence>
<proteinExistence type="inferred from homology"/>
<keyword evidence="3" id="KW-0813">Transport</keyword>
<dbReference type="EMBL" id="RKHK01000001">
    <property type="protein sequence ID" value="ROR72025.1"/>
    <property type="molecule type" value="Genomic_DNA"/>
</dbReference>
<dbReference type="InterPro" id="IPR003593">
    <property type="entry name" value="AAA+_ATPase"/>
</dbReference>
<keyword evidence="11" id="KW-1185">Reference proteome</keyword>
<dbReference type="OrthoDB" id="3190580at2"/>
<evidence type="ECO:0000256" key="4">
    <source>
        <dbReference type="ARBA" id="ARBA00022475"/>
    </source>
</evidence>
<dbReference type="AlphaFoldDB" id="A0A3N2B9U0"/>
<accession>A0A3N2B9U0</accession>
<dbReference type="CDD" id="cd03262">
    <property type="entry name" value="ABC_HisP_GlnQ"/>
    <property type="match status" value="1"/>
</dbReference>
<keyword evidence="7" id="KW-0029">Amino-acid transport</keyword>
<dbReference type="GO" id="GO:0005886">
    <property type="term" value="C:plasma membrane"/>
    <property type="evidence" value="ECO:0007669"/>
    <property type="project" value="UniProtKB-SubCell"/>
</dbReference>
<dbReference type="GO" id="GO:0005524">
    <property type="term" value="F:ATP binding"/>
    <property type="evidence" value="ECO:0007669"/>
    <property type="project" value="UniProtKB-KW"/>
</dbReference>
<dbReference type="NCBIfam" id="TIGR03005">
    <property type="entry name" value="ectoine_ehuA"/>
    <property type="match status" value="1"/>
</dbReference>
<evidence type="ECO:0000256" key="6">
    <source>
        <dbReference type="ARBA" id="ARBA00022840"/>
    </source>
</evidence>
<dbReference type="InterPro" id="IPR050086">
    <property type="entry name" value="MetN_ABC_transporter-like"/>
</dbReference>
<dbReference type="PROSITE" id="PS50893">
    <property type="entry name" value="ABC_TRANSPORTER_2"/>
    <property type="match status" value="1"/>
</dbReference>
<keyword evidence="4" id="KW-1003">Cell membrane</keyword>
<comment type="subcellular location">
    <subcellularLocation>
        <location evidence="1">Cell membrane</location>
        <topology evidence="1">Peripheral membrane protein</topology>
    </subcellularLocation>
</comment>
<keyword evidence="8" id="KW-0472">Membrane</keyword>
<dbReference type="GO" id="GO:0016887">
    <property type="term" value="F:ATP hydrolysis activity"/>
    <property type="evidence" value="ECO:0007669"/>
    <property type="project" value="InterPro"/>
</dbReference>
<dbReference type="InterPro" id="IPR017871">
    <property type="entry name" value="ABC_transporter-like_CS"/>
</dbReference>
<dbReference type="InterPro" id="IPR027417">
    <property type="entry name" value="P-loop_NTPase"/>
</dbReference>
<dbReference type="SMART" id="SM00382">
    <property type="entry name" value="AAA"/>
    <property type="match status" value="1"/>
</dbReference>
<organism evidence="10 11">
    <name type="scientific">Bogoriella caseilytica</name>
    <dbReference type="NCBI Taxonomy" id="56055"/>
    <lineage>
        <taxon>Bacteria</taxon>
        <taxon>Bacillati</taxon>
        <taxon>Actinomycetota</taxon>
        <taxon>Actinomycetes</taxon>
        <taxon>Micrococcales</taxon>
        <taxon>Bogoriellaceae</taxon>
        <taxon>Bogoriella</taxon>
    </lineage>
</organism>
<dbReference type="PIRSF" id="PIRSF039085">
    <property type="entry name" value="ABC_ATPase_HisP"/>
    <property type="match status" value="1"/>
</dbReference>
<dbReference type="GO" id="GO:0015424">
    <property type="term" value="F:ABC-type amino acid transporter activity"/>
    <property type="evidence" value="ECO:0007669"/>
    <property type="project" value="InterPro"/>
</dbReference>
<dbReference type="Gene3D" id="3.40.50.300">
    <property type="entry name" value="P-loop containing nucleotide triphosphate hydrolases"/>
    <property type="match status" value="1"/>
</dbReference>
<comment type="similarity">
    <text evidence="2">Belongs to the ABC transporter superfamily.</text>
</comment>
<feature type="domain" description="ABC transporter" evidence="9">
    <location>
        <begin position="14"/>
        <end position="259"/>
    </location>
</feature>
<evidence type="ECO:0000259" key="9">
    <source>
        <dbReference type="PROSITE" id="PS50893"/>
    </source>
</evidence>
<keyword evidence="5" id="KW-0547">Nucleotide-binding</keyword>
<dbReference type="PANTHER" id="PTHR43166:SF9">
    <property type="entry name" value="GLUTAMATE_ASPARTATE IMPORT ATP-BINDING PROTEIN GLTL"/>
    <property type="match status" value="1"/>
</dbReference>
<sequence length="263" mass="29130">MPATDPASANSPVLQFEDVVKKFGDHTVLEGLNFSVERGERVTLIGPSGSGKTTILRLVMTLEHLTGGFIYLDGQPLTHEMRGGKRVERKKRDVAKMTTRIGMVFQQFNLFPNMTVLENLTEAPIHVLGRSKAEAKHRALELLDQVGLSDKADAHPSRLSGGQQQRVAIARALAMDPEVLLLDEVTSALDPELVGEVLGVLRDLAENTDITMLLVTHEMQFAAEVSHRVLMFDQGRIIEDKPPAQMFSEPELERTQEFLKAVL</sequence>
<dbReference type="Pfam" id="PF00005">
    <property type="entry name" value="ABC_tran"/>
    <property type="match status" value="1"/>
</dbReference>
<dbReference type="Proteomes" id="UP000280668">
    <property type="component" value="Unassembled WGS sequence"/>
</dbReference>
<protein>
    <submittedName>
        <fullName evidence="10">Amino acid ABC transporter ATP-binding protein (PAAT family)</fullName>
    </submittedName>
</protein>
<dbReference type="PANTHER" id="PTHR43166">
    <property type="entry name" value="AMINO ACID IMPORT ATP-BINDING PROTEIN"/>
    <property type="match status" value="1"/>
</dbReference>
<evidence type="ECO:0000256" key="3">
    <source>
        <dbReference type="ARBA" id="ARBA00022448"/>
    </source>
</evidence>
<dbReference type="InterPro" id="IPR003439">
    <property type="entry name" value="ABC_transporter-like_ATP-bd"/>
</dbReference>
<dbReference type="InterPro" id="IPR030679">
    <property type="entry name" value="ABC_ATPase_HisP-typ"/>
</dbReference>
<reference evidence="10 11" key="1">
    <citation type="submission" date="2018-11" db="EMBL/GenBank/DDBJ databases">
        <title>Sequencing the genomes of 1000 actinobacteria strains.</title>
        <authorList>
            <person name="Klenk H.-P."/>
        </authorList>
    </citation>
    <scope>NUCLEOTIDE SEQUENCE [LARGE SCALE GENOMIC DNA]</scope>
    <source>
        <strain evidence="10 11">DSM 11294</strain>
    </source>
</reference>
<evidence type="ECO:0000256" key="2">
    <source>
        <dbReference type="ARBA" id="ARBA00005417"/>
    </source>
</evidence>
<evidence type="ECO:0000256" key="7">
    <source>
        <dbReference type="ARBA" id="ARBA00022970"/>
    </source>
</evidence>
<gene>
    <name evidence="10" type="ORF">EDD31_0370</name>
</gene>
<keyword evidence="6 10" id="KW-0067">ATP-binding</keyword>
<name>A0A3N2B9U0_9MICO</name>
<dbReference type="RefSeq" id="WP_123302660.1">
    <property type="nucleotide sequence ID" value="NZ_RKHK01000001.1"/>
</dbReference>
<dbReference type="PROSITE" id="PS00211">
    <property type="entry name" value="ABC_TRANSPORTER_1"/>
    <property type="match status" value="1"/>
</dbReference>
<evidence type="ECO:0000256" key="8">
    <source>
        <dbReference type="ARBA" id="ARBA00023136"/>
    </source>
</evidence>
<dbReference type="SUPFAM" id="SSF52540">
    <property type="entry name" value="P-loop containing nucleoside triphosphate hydrolases"/>
    <property type="match status" value="1"/>
</dbReference>
<evidence type="ECO:0000313" key="11">
    <source>
        <dbReference type="Proteomes" id="UP000280668"/>
    </source>
</evidence>
<evidence type="ECO:0000256" key="1">
    <source>
        <dbReference type="ARBA" id="ARBA00004202"/>
    </source>
</evidence>
<evidence type="ECO:0000256" key="5">
    <source>
        <dbReference type="ARBA" id="ARBA00022741"/>
    </source>
</evidence>